<dbReference type="InterPro" id="IPR001750">
    <property type="entry name" value="ND/Mrp_TM"/>
</dbReference>
<feature type="transmembrane region" description="Helical" evidence="11">
    <location>
        <begin position="371"/>
        <end position="393"/>
    </location>
</feature>
<dbReference type="GO" id="GO:0006811">
    <property type="term" value="P:monoatomic ion transport"/>
    <property type="evidence" value="ECO:0007669"/>
    <property type="project" value="UniProtKB-KW"/>
</dbReference>
<evidence type="ECO:0000256" key="4">
    <source>
        <dbReference type="ARBA" id="ARBA00022475"/>
    </source>
</evidence>
<feature type="domain" description="NADH-Ubiquinone oxidoreductase (complex I) chain 5 N-terminal" evidence="13">
    <location>
        <begin position="69"/>
        <end position="109"/>
    </location>
</feature>
<feature type="transmembrane region" description="Helical" evidence="11">
    <location>
        <begin position="413"/>
        <end position="431"/>
    </location>
</feature>
<evidence type="ECO:0000256" key="1">
    <source>
        <dbReference type="ARBA" id="ARBA00004651"/>
    </source>
</evidence>
<feature type="transmembrane region" description="Helical" evidence="11">
    <location>
        <begin position="705"/>
        <end position="726"/>
    </location>
</feature>
<feature type="transmembrane region" description="Helical" evidence="11">
    <location>
        <begin position="82"/>
        <end position="101"/>
    </location>
</feature>
<dbReference type="Pfam" id="PF04039">
    <property type="entry name" value="MnhB"/>
    <property type="match status" value="1"/>
</dbReference>
<feature type="transmembrane region" description="Helical" evidence="11">
    <location>
        <begin position="850"/>
        <end position="873"/>
    </location>
</feature>
<comment type="caution">
    <text evidence="17">The sequence shown here is derived from an EMBL/GenBank/DDBJ whole genome shotgun (WGS) entry which is preliminary data.</text>
</comment>
<dbReference type="NCBIfam" id="NF009288">
    <property type="entry name" value="PRK12648.1"/>
    <property type="match status" value="1"/>
</dbReference>
<gene>
    <name evidence="17" type="ORF">BK022_11100</name>
</gene>
<sequence length="979" mass="104923">MSSNAFLAAAAILPFAGSVLTGALPSHARTAAAVLAGFVTLASLGCILALTPQLAEGGTVVHAVEWLPSLGVNLVLRLDGLAWLFAVLVLAIGALVVLYARYYMAAADPVPRLFSYFLAFVGAMLGIVLSGNLIQLVLFWELTSIVSFLLIGYWYDNAAARDGARMSLTITAAGGLCLLVGTVLIGRIVGSYDLATVLASGDTIRNSPLYLPALVLVLIGALTKSAQFPFHIWLPRAMAAPTPISAYLHSATMVKAGIFLMIRLWPVLAGTDAWYWIVGSAGMATLLIGSWSAIFQHDLKGLLAYSTISHLGLITLLLGLNSPLAVVAAIFHTVNHATFKASLFMAVGIIDHETGTRDMRRLSGLWRAMPYTGTLAMVAAAAMAGVPLLNGFLSKEMFLSEAVDNMGDHPIHIALPVLATLASAFTMLYSLRFIRQTFFGPPPHDLPKTPHEPVRWMRIPIEMLVLACIAIGLVPNLTIGPALERAVSAVFGAETPTYSLAIWHGFNAPLALSMIALVGGVLLYVLFGKRINTNPRGGPWLMDRLDGGRVFERVMTGLTKGARLLERAFGAERLQPQLRILFLAALLAALATGVARGLDLFAPGRLTPFDPAFALMWLVGGACAIGAAERAKYHRLSATIFVGGAGLVSSLTFLWLSAPDLAVTQILVEIVTTVMLLLGLRWLPKRDRAIPAPAAEKARARRRRLVDLCIASFAGLGLAGLAYAVMTRPAGDGIARWFIEEAYPQAGGRNVVNVLLVDFRAFDTLGEISVLGVVGLTVFALLRRFRPAPDSLERPKQQHHHDAYDRAREGRKPGDTTADALMVPRVVMTWLFPFIVLLSLHLFLRGHDLPGGGFAAGIALTIAFILQYMACGARWVEERLRIQPISWIGLGLLIAVGAGAASWAFGRPFLTAYFAYWELPLLGKVPAASALVFDLGIMVLVVGASALMLVALAHQSLRRTRSAEAEAELEAEQAGEETA</sequence>
<feature type="transmembrane region" description="Helical" evidence="11">
    <location>
        <begin position="302"/>
        <end position="320"/>
    </location>
</feature>
<feature type="compositionally biased region" description="Basic and acidic residues" evidence="10">
    <location>
        <begin position="791"/>
        <end position="814"/>
    </location>
</feature>
<evidence type="ECO:0000259" key="12">
    <source>
        <dbReference type="Pfam" id="PF00361"/>
    </source>
</evidence>
<evidence type="ECO:0000259" key="15">
    <source>
        <dbReference type="Pfam" id="PF13244"/>
    </source>
</evidence>
<feature type="transmembrane region" description="Helical" evidence="11">
    <location>
        <begin position="662"/>
        <end position="684"/>
    </location>
</feature>
<feature type="transmembrane region" description="Helical" evidence="11">
    <location>
        <begin position="764"/>
        <end position="782"/>
    </location>
</feature>
<feature type="transmembrane region" description="Helical" evidence="11">
    <location>
        <begin position="137"/>
        <end position="155"/>
    </location>
</feature>
<dbReference type="Proteomes" id="UP000180215">
    <property type="component" value="Unassembled WGS sequence"/>
</dbReference>
<feature type="transmembrane region" description="Helical" evidence="11">
    <location>
        <begin position="31"/>
        <end position="50"/>
    </location>
</feature>
<dbReference type="Pfam" id="PF00662">
    <property type="entry name" value="Proton_antipo_N"/>
    <property type="match status" value="1"/>
</dbReference>
<dbReference type="GO" id="GO:0015297">
    <property type="term" value="F:antiporter activity"/>
    <property type="evidence" value="ECO:0007669"/>
    <property type="project" value="UniProtKB-KW"/>
</dbReference>
<keyword evidence="3" id="KW-0050">Antiport</keyword>
<name>A0A1S1P0U2_METEX</name>
<feature type="region of interest" description="Disordered" evidence="10">
    <location>
        <begin position="791"/>
        <end position="816"/>
    </location>
</feature>
<evidence type="ECO:0000256" key="9">
    <source>
        <dbReference type="RuleBase" id="RU000320"/>
    </source>
</evidence>
<evidence type="ECO:0000256" key="7">
    <source>
        <dbReference type="ARBA" id="ARBA00023065"/>
    </source>
</evidence>
<proteinExistence type="predicted"/>
<feature type="transmembrane region" description="Helical" evidence="11">
    <location>
        <begin position="113"/>
        <end position="131"/>
    </location>
</feature>
<feature type="transmembrane region" description="Helical" evidence="11">
    <location>
        <begin position="209"/>
        <end position="234"/>
    </location>
</feature>
<feature type="domain" description="Na+/H+ antiporter MnhB subunit-related protein" evidence="14">
    <location>
        <begin position="824"/>
        <end position="945"/>
    </location>
</feature>
<feature type="transmembrane region" description="Helical" evidence="11">
    <location>
        <begin position="925"/>
        <end position="952"/>
    </location>
</feature>
<evidence type="ECO:0000256" key="10">
    <source>
        <dbReference type="SAM" id="MobiDB-lite"/>
    </source>
</evidence>
<evidence type="ECO:0000256" key="2">
    <source>
        <dbReference type="ARBA" id="ARBA00022448"/>
    </source>
</evidence>
<evidence type="ECO:0000259" key="13">
    <source>
        <dbReference type="Pfam" id="PF00662"/>
    </source>
</evidence>
<dbReference type="EMBL" id="MNAO01000109">
    <property type="protein sequence ID" value="OHV16598.1"/>
    <property type="molecule type" value="Genomic_DNA"/>
</dbReference>
<keyword evidence="2" id="KW-0813">Transport</keyword>
<dbReference type="AlphaFoldDB" id="A0A1S1P0U2"/>
<dbReference type="PRINTS" id="PR01434">
    <property type="entry name" value="NADHDHGNASE5"/>
</dbReference>
<dbReference type="Pfam" id="PF13244">
    <property type="entry name" value="MbhD"/>
    <property type="match status" value="1"/>
</dbReference>
<evidence type="ECO:0000259" key="14">
    <source>
        <dbReference type="Pfam" id="PF04039"/>
    </source>
</evidence>
<evidence type="ECO:0000259" key="16">
    <source>
        <dbReference type="Pfam" id="PF20501"/>
    </source>
</evidence>
<feature type="transmembrane region" description="Helical" evidence="11">
    <location>
        <begin position="167"/>
        <end position="189"/>
    </location>
</feature>
<feature type="transmembrane region" description="Helical" evidence="11">
    <location>
        <begin position="826"/>
        <end position="844"/>
    </location>
</feature>
<dbReference type="PANTHER" id="PTHR43373:SF1">
    <property type="entry name" value="NA(+)_H(+) ANTIPORTER SUBUNIT A"/>
    <property type="match status" value="1"/>
</dbReference>
<dbReference type="InterPro" id="IPR050616">
    <property type="entry name" value="CPA3_Na-H_Antiporter_A"/>
</dbReference>
<feature type="transmembrane region" description="Helical" evidence="11">
    <location>
        <begin position="463"/>
        <end position="483"/>
    </location>
</feature>
<keyword evidence="4" id="KW-1003">Cell membrane</keyword>
<evidence type="ECO:0000256" key="11">
    <source>
        <dbReference type="SAM" id="Phobius"/>
    </source>
</evidence>
<feature type="transmembrane region" description="Helical" evidence="11">
    <location>
        <begin position="503"/>
        <end position="527"/>
    </location>
</feature>
<feature type="transmembrane region" description="Helical" evidence="11">
    <location>
        <begin position="580"/>
        <end position="599"/>
    </location>
</feature>
<dbReference type="InterPro" id="IPR007182">
    <property type="entry name" value="MnhB"/>
</dbReference>
<dbReference type="PANTHER" id="PTHR43373">
    <property type="entry name" value="NA(+)/H(+) ANTIPORTER SUBUNIT"/>
    <property type="match status" value="1"/>
</dbReference>
<evidence type="ECO:0000256" key="3">
    <source>
        <dbReference type="ARBA" id="ARBA00022449"/>
    </source>
</evidence>
<comment type="subcellular location">
    <subcellularLocation>
        <location evidence="1">Cell membrane</location>
        <topology evidence="1">Multi-pass membrane protein</topology>
    </subcellularLocation>
    <subcellularLocation>
        <location evidence="9">Membrane</location>
        <topology evidence="9">Multi-pass membrane protein</topology>
    </subcellularLocation>
</comment>
<keyword evidence="7" id="KW-0406">Ion transport</keyword>
<feature type="transmembrane region" description="Helical" evidence="11">
    <location>
        <begin position="274"/>
        <end position="295"/>
    </location>
</feature>
<feature type="transmembrane region" description="Helical" evidence="11">
    <location>
        <begin position="611"/>
        <end position="629"/>
    </location>
</feature>
<evidence type="ECO:0000256" key="6">
    <source>
        <dbReference type="ARBA" id="ARBA00022989"/>
    </source>
</evidence>
<feature type="domain" description="MrpA C-terminal/MbhE" evidence="16">
    <location>
        <begin position="703"/>
        <end position="799"/>
    </location>
</feature>
<feature type="transmembrane region" description="Helical" evidence="11">
    <location>
        <begin position="885"/>
        <end position="905"/>
    </location>
</feature>
<dbReference type="InterPro" id="IPR001516">
    <property type="entry name" value="Proton_antipo_N"/>
</dbReference>
<reference evidence="17 18" key="1">
    <citation type="submission" date="2016-10" db="EMBL/GenBank/DDBJ databases">
        <title>Draft genome sequence of Methylobacterium extorquens CP3, a seed endophyte of Crotalaria pumila with plant growth-promoting and metal tolerance properties.</title>
        <authorList>
            <person name="Sanchez-Lopez A.S."/>
            <person name="Van Hamme J.D."/>
            <person name="Thijs S."/>
            <person name="Mcammond B.M."/>
            <person name="Stevens V."/>
            <person name="Gonzalez-Chavez M.D.C."/>
            <person name="Vangronsveld J."/>
        </authorList>
    </citation>
    <scope>NUCLEOTIDE SEQUENCE [LARGE SCALE GENOMIC DNA]</scope>
    <source>
        <strain evidence="17 18">CP3</strain>
    </source>
</reference>
<keyword evidence="8 11" id="KW-0472">Membrane</keyword>
<feature type="transmembrane region" description="Helical" evidence="11">
    <location>
        <begin position="636"/>
        <end position="656"/>
    </location>
</feature>
<dbReference type="Pfam" id="PF00361">
    <property type="entry name" value="Proton_antipo_M"/>
    <property type="match status" value="1"/>
</dbReference>
<evidence type="ECO:0000313" key="17">
    <source>
        <dbReference type="EMBL" id="OHV16598.1"/>
    </source>
</evidence>
<dbReference type="InterPro" id="IPR046806">
    <property type="entry name" value="MrpA_C/MbhE"/>
</dbReference>
<keyword evidence="5 9" id="KW-0812">Transmembrane</keyword>
<accession>A0A1S1P0U2</accession>
<dbReference type="GO" id="GO:0005886">
    <property type="term" value="C:plasma membrane"/>
    <property type="evidence" value="ECO:0007669"/>
    <property type="project" value="UniProtKB-SubCell"/>
</dbReference>
<dbReference type="Pfam" id="PF20501">
    <property type="entry name" value="MbhE"/>
    <property type="match status" value="1"/>
</dbReference>
<protein>
    <submittedName>
        <fullName evidence="17">Monovalent cation/H+ antiporter subunit A</fullName>
    </submittedName>
</protein>
<feature type="transmembrane region" description="Helical" evidence="11">
    <location>
        <begin position="326"/>
        <end position="350"/>
    </location>
</feature>
<evidence type="ECO:0000256" key="8">
    <source>
        <dbReference type="ARBA" id="ARBA00023136"/>
    </source>
</evidence>
<organism evidence="17 18">
    <name type="scientific">Methylorubrum extorquens</name>
    <name type="common">Methylobacterium dichloromethanicum</name>
    <name type="synonym">Methylobacterium extorquens</name>
    <dbReference type="NCBI Taxonomy" id="408"/>
    <lineage>
        <taxon>Bacteria</taxon>
        <taxon>Pseudomonadati</taxon>
        <taxon>Pseudomonadota</taxon>
        <taxon>Alphaproteobacteria</taxon>
        <taxon>Hyphomicrobiales</taxon>
        <taxon>Methylobacteriaceae</taxon>
        <taxon>Methylorubrum</taxon>
    </lineage>
</organism>
<feature type="transmembrane region" description="Helical" evidence="11">
    <location>
        <begin position="246"/>
        <end position="268"/>
    </location>
</feature>
<dbReference type="InterPro" id="IPR025383">
    <property type="entry name" value="MrpA_C/MbhD"/>
</dbReference>
<feature type="domain" description="NADH:quinone oxidoreductase/Mrp antiporter transmembrane" evidence="12">
    <location>
        <begin position="130"/>
        <end position="407"/>
    </location>
</feature>
<evidence type="ECO:0000313" key="18">
    <source>
        <dbReference type="Proteomes" id="UP000180215"/>
    </source>
</evidence>
<keyword evidence="6 11" id="KW-1133">Transmembrane helix</keyword>
<feature type="domain" description="MrpA C-terminal/MbhD" evidence="15">
    <location>
        <begin position="622"/>
        <end position="685"/>
    </location>
</feature>
<evidence type="ECO:0000256" key="5">
    <source>
        <dbReference type="ARBA" id="ARBA00022692"/>
    </source>
</evidence>